<dbReference type="SMART" id="SM00292">
    <property type="entry name" value="BRCT"/>
    <property type="match status" value="2"/>
</dbReference>
<dbReference type="Pfam" id="PF00533">
    <property type="entry name" value="BRCT"/>
    <property type="match status" value="1"/>
</dbReference>
<keyword evidence="11" id="KW-1185">Reference proteome</keyword>
<dbReference type="GO" id="GO:0008270">
    <property type="term" value="F:zinc ion binding"/>
    <property type="evidence" value="ECO:0007669"/>
    <property type="project" value="UniProtKB-KW"/>
</dbReference>
<evidence type="ECO:0000259" key="10">
    <source>
        <dbReference type="PROSITE" id="PS51805"/>
    </source>
</evidence>
<feature type="domain" description="PHD-type" evidence="10">
    <location>
        <begin position="81"/>
        <end position="201"/>
    </location>
</feature>
<evidence type="ECO:0000313" key="12">
    <source>
        <dbReference type="RefSeq" id="XP_039116824.1"/>
    </source>
</evidence>
<evidence type="ECO:0000256" key="5">
    <source>
        <dbReference type="ARBA" id="ARBA00022771"/>
    </source>
</evidence>
<evidence type="ECO:0000256" key="7">
    <source>
        <dbReference type="ARBA" id="ARBA00023204"/>
    </source>
</evidence>
<evidence type="ECO:0000256" key="8">
    <source>
        <dbReference type="ARBA" id="ARBA00023242"/>
    </source>
</evidence>
<dbReference type="GO" id="GO:0005634">
    <property type="term" value="C:nucleus"/>
    <property type="evidence" value="ECO:0007669"/>
    <property type="project" value="UniProtKB-SubCell"/>
</dbReference>
<proteinExistence type="predicted"/>
<organism evidence="11 12">
    <name type="scientific">Dioscorea cayennensis subsp. rotundata</name>
    <name type="common">White Guinea yam</name>
    <name type="synonym">Dioscorea rotundata</name>
    <dbReference type="NCBI Taxonomy" id="55577"/>
    <lineage>
        <taxon>Eukaryota</taxon>
        <taxon>Viridiplantae</taxon>
        <taxon>Streptophyta</taxon>
        <taxon>Embryophyta</taxon>
        <taxon>Tracheophyta</taxon>
        <taxon>Spermatophyta</taxon>
        <taxon>Magnoliopsida</taxon>
        <taxon>Liliopsida</taxon>
        <taxon>Dioscoreales</taxon>
        <taxon>Dioscoreaceae</taxon>
        <taxon>Dioscorea</taxon>
    </lineage>
</organism>
<feature type="domain" description="BRCT" evidence="9">
    <location>
        <begin position="343"/>
        <end position="449"/>
    </location>
</feature>
<sequence>MSIEGSHEKCSSKLANDVTPVKKKDNVLQHSKTYNRTISKFSTMKEGNIANSKKRKLNTGIKTCSQIKPPHSSNQSAADGPVKCAFCHSFKITDLTGLMQHYVGERLVENHQPSQANSIHAHQKCVDWAPQVFYEGDKVINLEAEVLRASKLKCGKCGKKGAALGCFLEKCKKSYHVPCAVQLRGCRWDCENYLVLCPSHTSLKLPCDDPGSTRMKIHTDQPSPGQMDSTTQNSKWILCGSALSEEEKELVDKFANFIGAAVRKTWDQIVTHVIASTDEKGACSRTLKVLMAILTGKWVLNINWVKASMEARKLVSEEPYEINLDIYGSSDGPKTGRIRLMKKFPKLFTGLSFYFSGYFSPSRQRDLETLISVAGGVILDKNDALASDNSSSQLIYIVYNADPPPGNFSWDPVEDVRKRCEDAEALAGRIHAQVITHTRLLDAIASSKF</sequence>
<dbReference type="PANTHER" id="PTHR13763:SF9">
    <property type="entry name" value="BRCA1-ASSOCIATED RING DOMAIN PROTEIN 1"/>
    <property type="match status" value="1"/>
</dbReference>
<dbReference type="Pfam" id="PF13771">
    <property type="entry name" value="zf-HC5HC2H"/>
    <property type="match status" value="1"/>
</dbReference>
<dbReference type="InterPro" id="IPR031099">
    <property type="entry name" value="BRCA1-associated"/>
</dbReference>
<dbReference type="FunFam" id="3.40.50.10190:FF:000006">
    <property type="entry name" value="Breast cancer type 1 susceptibility protein homolog"/>
    <property type="match status" value="1"/>
</dbReference>
<dbReference type="GO" id="GO:0045944">
    <property type="term" value="P:positive regulation of transcription by RNA polymerase II"/>
    <property type="evidence" value="ECO:0007669"/>
    <property type="project" value="TreeGrafter"/>
</dbReference>
<evidence type="ECO:0000256" key="1">
    <source>
        <dbReference type="ARBA" id="ARBA00004123"/>
    </source>
</evidence>
<keyword evidence="8" id="KW-0539">Nucleus</keyword>
<protein>
    <submittedName>
        <fullName evidence="12">BRCA1-associated RING domain protein 1-like</fullName>
    </submittedName>
</protein>
<dbReference type="InterPro" id="IPR013083">
    <property type="entry name" value="Znf_RING/FYVE/PHD"/>
</dbReference>
<dbReference type="RefSeq" id="XP_039116824.1">
    <property type="nucleotide sequence ID" value="XM_039260890.1"/>
</dbReference>
<keyword evidence="5" id="KW-0863">Zinc-finger</keyword>
<dbReference type="InterPro" id="IPR001357">
    <property type="entry name" value="BRCT_dom"/>
</dbReference>
<evidence type="ECO:0000259" key="9">
    <source>
        <dbReference type="PROSITE" id="PS50172"/>
    </source>
</evidence>
<evidence type="ECO:0000256" key="6">
    <source>
        <dbReference type="ARBA" id="ARBA00022833"/>
    </source>
</evidence>
<dbReference type="GO" id="GO:0004842">
    <property type="term" value="F:ubiquitin-protein transferase activity"/>
    <property type="evidence" value="ECO:0007669"/>
    <property type="project" value="TreeGrafter"/>
</dbReference>
<dbReference type="Gene3D" id="3.40.50.10190">
    <property type="entry name" value="BRCT domain"/>
    <property type="match status" value="2"/>
</dbReference>
<dbReference type="GO" id="GO:0000724">
    <property type="term" value="P:double-strand break repair via homologous recombination"/>
    <property type="evidence" value="ECO:0007669"/>
    <property type="project" value="TreeGrafter"/>
</dbReference>
<accession>A0AB40APZ4</accession>
<name>A0AB40APZ4_DIOCR</name>
<gene>
    <name evidence="12" type="primary">LOC120252748</name>
</gene>
<keyword evidence="3" id="KW-0677">Repeat</keyword>
<comment type="subcellular location">
    <subcellularLocation>
        <location evidence="1">Nucleus</location>
    </subcellularLocation>
</comment>
<evidence type="ECO:0000256" key="3">
    <source>
        <dbReference type="ARBA" id="ARBA00022737"/>
    </source>
</evidence>
<evidence type="ECO:0000313" key="11">
    <source>
        <dbReference type="Proteomes" id="UP001515500"/>
    </source>
</evidence>
<keyword evidence="2" id="KW-0479">Metal-binding</keyword>
<dbReference type="PROSITE" id="PS51805">
    <property type="entry name" value="EPHD"/>
    <property type="match status" value="1"/>
</dbReference>
<reference evidence="12" key="1">
    <citation type="submission" date="2025-08" db="UniProtKB">
        <authorList>
            <consortium name="RefSeq"/>
        </authorList>
    </citation>
    <scope>IDENTIFICATION</scope>
</reference>
<feature type="domain" description="BRCT" evidence="9">
    <location>
        <begin position="226"/>
        <end position="322"/>
    </location>
</feature>
<dbReference type="Gene3D" id="3.30.40.10">
    <property type="entry name" value="Zinc/RING finger domain, C3HC4 (zinc finger)"/>
    <property type="match status" value="1"/>
</dbReference>
<dbReference type="PROSITE" id="PS50172">
    <property type="entry name" value="BRCT"/>
    <property type="match status" value="2"/>
</dbReference>
<dbReference type="CDD" id="cd17734">
    <property type="entry name" value="BRCT_Bard1_rpt1"/>
    <property type="match status" value="1"/>
</dbReference>
<dbReference type="Proteomes" id="UP001515500">
    <property type="component" value="Chromosome 22"/>
</dbReference>
<evidence type="ECO:0000256" key="4">
    <source>
        <dbReference type="ARBA" id="ARBA00022763"/>
    </source>
</evidence>
<dbReference type="SUPFAM" id="SSF52113">
    <property type="entry name" value="BRCT domain"/>
    <property type="match status" value="2"/>
</dbReference>
<keyword evidence="7" id="KW-0234">DNA repair</keyword>
<dbReference type="InterPro" id="IPR036420">
    <property type="entry name" value="BRCT_dom_sf"/>
</dbReference>
<dbReference type="AlphaFoldDB" id="A0AB40APZ4"/>
<keyword evidence="4" id="KW-0227">DNA damage</keyword>
<dbReference type="InterPro" id="IPR034732">
    <property type="entry name" value="EPHD"/>
</dbReference>
<keyword evidence="6" id="KW-0862">Zinc</keyword>
<evidence type="ECO:0000256" key="2">
    <source>
        <dbReference type="ARBA" id="ARBA00022723"/>
    </source>
</evidence>
<dbReference type="PANTHER" id="PTHR13763">
    <property type="entry name" value="BREAST CANCER TYPE 1 SUSCEPTIBILITY PROTEIN BRCA1"/>
    <property type="match status" value="1"/>
</dbReference>
<dbReference type="GeneID" id="120252748"/>